<evidence type="ECO:0000313" key="2">
    <source>
        <dbReference type="EMBL" id="EFG32107.2"/>
    </source>
</evidence>
<dbReference type="SMART" id="SM00671">
    <property type="entry name" value="SEL1"/>
    <property type="match status" value="3"/>
</dbReference>
<comment type="caution">
    <text evidence="2">The sequence shown here is derived from an EMBL/GenBank/DDBJ whole genome shotgun (WGS) entry which is preliminary data.</text>
</comment>
<dbReference type="SUPFAM" id="SSF81901">
    <property type="entry name" value="HCP-like"/>
    <property type="match status" value="1"/>
</dbReference>
<keyword evidence="3" id="KW-1185">Reference proteome</keyword>
<dbReference type="Proteomes" id="UP000017813">
    <property type="component" value="Unassembled WGS sequence"/>
</dbReference>
<name>V9H6Y1_9NEIS</name>
<reference evidence="2 3" key="2">
    <citation type="submission" date="2011-10" db="EMBL/GenBank/DDBJ databases">
        <title>The Genome Sequence of Simonsiella muelleri ATCC 29453.</title>
        <authorList>
            <consortium name="The Broad Institute Genome Sequencing Platform"/>
            <consortium name="The Broad Institute Genome Sequencing Center for Infectious Disease"/>
            <person name="Earl A."/>
            <person name="Ward D."/>
            <person name="Feldgarden M."/>
            <person name="Gevers D."/>
            <person name="Izard J."/>
            <person name="Baranova O.V."/>
            <person name="Blanton J.M."/>
            <person name="Tanner A.C."/>
            <person name="Dewhirst F."/>
            <person name="Young S.K."/>
            <person name="Zeng Q."/>
            <person name="Gargeya S."/>
            <person name="Fitzgerald M."/>
            <person name="Haas B."/>
            <person name="Abouelleil A."/>
            <person name="Alvarado L."/>
            <person name="Arachchi H.M."/>
            <person name="Berlin A."/>
            <person name="Brown A."/>
            <person name="Chapman S.B."/>
            <person name="Chen Z."/>
            <person name="Dunbar C."/>
            <person name="Freedman E."/>
            <person name="Gearin G."/>
            <person name="Goldberg J."/>
            <person name="Griggs A."/>
            <person name="Gujja S."/>
            <person name="Heiman D."/>
            <person name="Howarth C."/>
            <person name="Larson L."/>
            <person name="Lui A."/>
            <person name="MacDonald P.J.P."/>
            <person name="Montmayeur A."/>
            <person name="Murphy C."/>
            <person name="Neiman D."/>
            <person name="Pearson M."/>
            <person name="Priest M."/>
            <person name="Roberts A."/>
            <person name="Saif S."/>
            <person name="Shea T."/>
            <person name="Shenoy N."/>
            <person name="Sisk P."/>
            <person name="Stolte C."/>
            <person name="Sykes S."/>
            <person name="Wortman J."/>
            <person name="Nusbaum C."/>
            <person name="Birren B."/>
        </authorList>
    </citation>
    <scope>NUCLEOTIDE SEQUENCE [LARGE SCALE GENOMIC DNA]</scope>
    <source>
        <strain evidence="2 3">ATCC 29453</strain>
    </source>
</reference>
<evidence type="ECO:0000256" key="1">
    <source>
        <dbReference type="SAM" id="SignalP"/>
    </source>
</evidence>
<dbReference type="Gene3D" id="1.25.40.10">
    <property type="entry name" value="Tetratricopeptide repeat domain"/>
    <property type="match status" value="1"/>
</dbReference>
<organism evidence="2 3">
    <name type="scientific">Simonsiella muelleri ATCC 29453</name>
    <dbReference type="NCBI Taxonomy" id="641147"/>
    <lineage>
        <taxon>Bacteria</taxon>
        <taxon>Pseudomonadati</taxon>
        <taxon>Pseudomonadota</taxon>
        <taxon>Betaproteobacteria</taxon>
        <taxon>Neisseriales</taxon>
        <taxon>Neisseriaceae</taxon>
        <taxon>Simonsiella</taxon>
    </lineage>
</organism>
<keyword evidence="1" id="KW-0732">Signal</keyword>
<accession>V9H6Y1</accession>
<dbReference type="PANTHER" id="PTHR43628:SF1">
    <property type="entry name" value="CHITIN SYNTHASE REGULATORY FACTOR 2-RELATED"/>
    <property type="match status" value="1"/>
</dbReference>
<dbReference type="AlphaFoldDB" id="V9H6Y1"/>
<sequence>MKVISHSACKMVLAALTAAMMLTSVSASAQTLDVKNTPAQTASSAEQKFEQGIAAYKRQDYATALKIFSELANQGYADAQNNLGFMYENGQGVAKDYRQALLWYQKAVSQEHIDAQYNLGFMYANGLGVAQDYRQALLWYQKAANQGYAVAQQNLGLMYADGLGVAQDFKQARFWFEKAAAQGNVKAKAVLQQLNQMGK</sequence>
<evidence type="ECO:0008006" key="4">
    <source>
        <dbReference type="Google" id="ProtNLM"/>
    </source>
</evidence>
<dbReference type="OrthoDB" id="8611983at2"/>
<dbReference type="STRING" id="641147.HMPREF9021_00513"/>
<dbReference type="Pfam" id="PF08238">
    <property type="entry name" value="Sel1"/>
    <property type="match status" value="4"/>
</dbReference>
<feature type="signal peptide" evidence="1">
    <location>
        <begin position="1"/>
        <end position="29"/>
    </location>
</feature>
<dbReference type="EMBL" id="ADCY02000051">
    <property type="protein sequence ID" value="EFG32107.2"/>
    <property type="molecule type" value="Genomic_DNA"/>
</dbReference>
<dbReference type="eggNOG" id="COG0790">
    <property type="taxonomic scope" value="Bacteria"/>
</dbReference>
<dbReference type="PANTHER" id="PTHR43628">
    <property type="entry name" value="ACTIVATOR OF C KINASE PROTEIN 1-RELATED"/>
    <property type="match status" value="1"/>
</dbReference>
<gene>
    <name evidence="2" type="ORF">HMPREF9021_00513</name>
</gene>
<evidence type="ECO:0000313" key="3">
    <source>
        <dbReference type="Proteomes" id="UP000017813"/>
    </source>
</evidence>
<feature type="chain" id="PRO_5004776314" description="Sel1 repeat protein" evidence="1">
    <location>
        <begin position="30"/>
        <end position="199"/>
    </location>
</feature>
<dbReference type="InterPro" id="IPR006597">
    <property type="entry name" value="Sel1-like"/>
</dbReference>
<proteinExistence type="predicted"/>
<dbReference type="RefSeq" id="WP_002642725.1">
    <property type="nucleotide sequence ID" value="NZ_JH815307.1"/>
</dbReference>
<dbReference type="InterPro" id="IPR011990">
    <property type="entry name" value="TPR-like_helical_dom_sf"/>
</dbReference>
<dbReference type="HOGENOM" id="CLU_000288_36_8_4"/>
<dbReference type="InterPro" id="IPR052945">
    <property type="entry name" value="Mitotic_Regulator"/>
</dbReference>
<protein>
    <recommendedName>
        <fullName evidence="4">Sel1 repeat protein</fullName>
    </recommendedName>
</protein>
<reference evidence="2 3" key="1">
    <citation type="submission" date="2010-03" db="EMBL/GenBank/DDBJ databases">
        <authorList>
            <consortium name="The Broad Institute Genome Sequencing Platform"/>
            <person name="Ward D."/>
            <person name="Earl A."/>
            <person name="Feldgarden M."/>
            <person name="Gevers D."/>
            <person name="Young S."/>
            <person name="Zeng Q."/>
            <person name="Koehrsen M."/>
            <person name="Alvarado L."/>
            <person name="Berlin A.M."/>
            <person name="Borenstein D."/>
            <person name="Chapman S.B."/>
            <person name="Chen Z."/>
            <person name="Engels R."/>
            <person name="Freedman E."/>
            <person name="Gellesch M."/>
            <person name="Goldberg J."/>
            <person name="Griggs A."/>
            <person name="Gujja S."/>
            <person name="Heilman E.R."/>
            <person name="Heiman D.I."/>
            <person name="Hepburn T.A."/>
            <person name="Howarth C."/>
            <person name="Jen D."/>
            <person name="Larson L."/>
            <person name="Mehta T."/>
            <person name="Park D."/>
            <person name="Pearson M."/>
            <person name="Richards J."/>
            <person name="Roberts A."/>
            <person name="Saif S."/>
            <person name="Shea T.D."/>
            <person name="Shenoy N."/>
            <person name="Sisk P."/>
            <person name="Stolte C."/>
            <person name="Sykes S.N."/>
            <person name="Walk T."/>
            <person name="White J."/>
            <person name="Yandava C."/>
            <person name="Izard J."/>
            <person name="Baranova O.V."/>
            <person name="Blanton J.M."/>
            <person name="Tanner A.C."/>
            <person name="Dewhirst F."/>
            <person name="Haas B."/>
            <person name="Nusbaum C."/>
            <person name="Birren B."/>
        </authorList>
    </citation>
    <scope>NUCLEOTIDE SEQUENCE [LARGE SCALE GENOMIC DNA]</scope>
    <source>
        <strain evidence="2 3">ATCC 29453</strain>
    </source>
</reference>